<dbReference type="Pfam" id="PF00698">
    <property type="entry name" value="Acyl_transf_1"/>
    <property type="match status" value="1"/>
</dbReference>
<feature type="region of interest" description="N-terminal hotdog fold" evidence="6">
    <location>
        <begin position="901"/>
        <end position="1030"/>
    </location>
</feature>
<evidence type="ECO:0000256" key="6">
    <source>
        <dbReference type="PROSITE-ProRule" id="PRU01363"/>
    </source>
</evidence>
<dbReference type="InterPro" id="IPR057326">
    <property type="entry name" value="KR_dom"/>
</dbReference>
<dbReference type="Pfam" id="PF21089">
    <property type="entry name" value="PKS_DH_N"/>
    <property type="match status" value="1"/>
</dbReference>
<dbReference type="SMART" id="SM00822">
    <property type="entry name" value="PKS_KR"/>
    <property type="match status" value="1"/>
</dbReference>
<dbReference type="FunFam" id="3.40.50.720:FF:000209">
    <property type="entry name" value="Polyketide synthase Pks12"/>
    <property type="match status" value="1"/>
</dbReference>
<evidence type="ECO:0000313" key="10">
    <source>
        <dbReference type="EMBL" id="PKY05568.1"/>
    </source>
</evidence>
<keyword evidence="11" id="KW-1185">Reference proteome</keyword>
<dbReference type="PANTHER" id="PTHR43775">
    <property type="entry name" value="FATTY ACID SYNTHASE"/>
    <property type="match status" value="1"/>
</dbReference>
<feature type="active site" description="Proton acceptor; for dehydratase activity" evidence="6">
    <location>
        <position position="933"/>
    </location>
</feature>
<dbReference type="InterPro" id="IPR011032">
    <property type="entry name" value="GroES-like_sf"/>
</dbReference>
<dbReference type="Gene3D" id="3.40.50.150">
    <property type="entry name" value="Vaccinia Virus protein VP39"/>
    <property type="match status" value="1"/>
</dbReference>
<dbReference type="GO" id="GO:0044550">
    <property type="term" value="P:secondary metabolite biosynthetic process"/>
    <property type="evidence" value="ECO:0007669"/>
    <property type="project" value="UniProtKB-ARBA"/>
</dbReference>
<proteinExistence type="predicted"/>
<dbReference type="InterPro" id="IPR014043">
    <property type="entry name" value="Acyl_transferase_dom"/>
</dbReference>
<dbReference type="SUPFAM" id="SSF53901">
    <property type="entry name" value="Thiolase-like"/>
    <property type="match status" value="1"/>
</dbReference>
<dbReference type="PANTHER" id="PTHR43775:SF49">
    <property type="entry name" value="SYNTHASE, PUTATIVE (JCVI)-RELATED"/>
    <property type="match status" value="1"/>
</dbReference>
<dbReference type="PROSITE" id="PS52019">
    <property type="entry name" value="PKS_MFAS_DH"/>
    <property type="match status" value="1"/>
</dbReference>
<evidence type="ECO:0000259" key="9">
    <source>
        <dbReference type="PROSITE" id="PS52019"/>
    </source>
</evidence>
<dbReference type="RefSeq" id="XP_024694162.1">
    <property type="nucleotide sequence ID" value="XM_024839337.1"/>
</dbReference>
<keyword evidence="5" id="KW-0511">Multifunctional enzyme</keyword>
<dbReference type="InterPro" id="IPR020807">
    <property type="entry name" value="PKS_DH"/>
</dbReference>
<evidence type="ECO:0000256" key="1">
    <source>
        <dbReference type="ARBA" id="ARBA00022450"/>
    </source>
</evidence>
<dbReference type="Gene3D" id="3.40.50.720">
    <property type="entry name" value="NAD(P)-binding Rossmann-like Domain"/>
    <property type="match status" value="2"/>
</dbReference>
<dbReference type="InterPro" id="IPR020843">
    <property type="entry name" value="ER"/>
</dbReference>
<evidence type="ECO:0000313" key="11">
    <source>
        <dbReference type="Proteomes" id="UP000234254"/>
    </source>
</evidence>
<dbReference type="Gene3D" id="3.40.47.10">
    <property type="match status" value="1"/>
</dbReference>
<dbReference type="InterPro" id="IPR016036">
    <property type="entry name" value="Malonyl_transacylase_ACP-bd"/>
</dbReference>
<dbReference type="SUPFAM" id="SSF50129">
    <property type="entry name" value="GroES-like"/>
    <property type="match status" value="1"/>
</dbReference>
<dbReference type="OrthoDB" id="329835at2759"/>
<accession>A0A2I1D6S2</accession>
<dbReference type="InterPro" id="IPR049900">
    <property type="entry name" value="PKS_mFAS_DH"/>
</dbReference>
<reference evidence="10" key="1">
    <citation type="submission" date="2016-12" db="EMBL/GenBank/DDBJ databases">
        <title>The genomes of Aspergillus section Nigri reveals drivers in fungal speciation.</title>
        <authorList>
            <consortium name="DOE Joint Genome Institute"/>
            <person name="Vesth T.C."/>
            <person name="Nybo J."/>
            <person name="Theobald S."/>
            <person name="Brandl J."/>
            <person name="Frisvad J.C."/>
            <person name="Nielsen K.F."/>
            <person name="Lyhne E.K."/>
            <person name="Kogle M.E."/>
            <person name="Kuo A."/>
            <person name="Riley R."/>
            <person name="Clum A."/>
            <person name="Nolan M."/>
            <person name="Lipzen A."/>
            <person name="Salamov A."/>
            <person name="Henrissat B."/>
            <person name="Wiebenga A."/>
            <person name="De vries R.P."/>
            <person name="Grigoriev I.V."/>
            <person name="Mortensen U.H."/>
            <person name="Andersen M.R."/>
            <person name="Baker S.E."/>
        </authorList>
    </citation>
    <scope>NUCLEOTIDE SEQUENCE</scope>
    <source>
        <strain evidence="10">IBT 28561</strain>
    </source>
</reference>
<evidence type="ECO:0000256" key="4">
    <source>
        <dbReference type="ARBA" id="ARBA00022679"/>
    </source>
</evidence>
<keyword evidence="2" id="KW-0597">Phosphoprotein</keyword>
<dbReference type="InterPro" id="IPR042104">
    <property type="entry name" value="PKS_dehydratase_sf"/>
</dbReference>
<dbReference type="Pfam" id="PF08242">
    <property type="entry name" value="Methyltransf_12"/>
    <property type="match status" value="1"/>
</dbReference>
<dbReference type="PROSITE" id="PS00606">
    <property type="entry name" value="KS3_1"/>
    <property type="match status" value="1"/>
</dbReference>
<dbReference type="GO" id="GO:0008168">
    <property type="term" value="F:methyltransferase activity"/>
    <property type="evidence" value="ECO:0007669"/>
    <property type="project" value="UniProtKB-KW"/>
</dbReference>
<keyword evidence="4" id="KW-0808">Transferase</keyword>
<dbReference type="InterPro" id="IPR018201">
    <property type="entry name" value="Ketoacyl_synth_AS"/>
</dbReference>
<dbReference type="Pfam" id="PF08659">
    <property type="entry name" value="KR"/>
    <property type="match status" value="1"/>
</dbReference>
<dbReference type="Pfam" id="PF00109">
    <property type="entry name" value="ketoacyl-synt"/>
    <property type="match status" value="1"/>
</dbReference>
<dbReference type="SUPFAM" id="SSF51735">
    <property type="entry name" value="NAD(P)-binding Rossmann-fold domains"/>
    <property type="match status" value="2"/>
</dbReference>
<dbReference type="Gene3D" id="3.90.180.10">
    <property type="entry name" value="Medium-chain alcohol dehydrogenases, catalytic domain"/>
    <property type="match status" value="1"/>
</dbReference>
<dbReference type="InterPro" id="IPR013154">
    <property type="entry name" value="ADH-like_N"/>
</dbReference>
<evidence type="ECO:0000259" key="8">
    <source>
        <dbReference type="PROSITE" id="PS52004"/>
    </source>
</evidence>
<dbReference type="SUPFAM" id="SSF53335">
    <property type="entry name" value="S-adenosyl-L-methionine-dependent methyltransferases"/>
    <property type="match status" value="1"/>
</dbReference>
<feature type="region of interest" description="C-terminal hotdog fold" evidence="6">
    <location>
        <begin position="1041"/>
        <end position="1195"/>
    </location>
</feature>
<sequence>MPDMRRHAALCQDAETISPDEPIAIVGMGLRLPGGVSSPDEFWEFLVNRRDGHGPVPSSRYNAEAFFEPGKTPISGYFLQEDPACFDAPFFSITPQEAMRMDPQQRLLLEVVWECLESAGARKWRGQNVGCFVGVFGEDWLEMSFKNGHQIDRYHAIGTGEFALSNRVSYEFDFQGPSMTIQSACSASLVALHQACQALRLGQCSAAIAAGTNIIWSPTMTTTMVANMVLSPSGTCRTFDAQADGYGRGEAINAVYIKRLSDALRDHDPIRAVIRSTSTNCDGKTQNISYPSPFSQESLIQNAYQQAHIKDLRDTGFFECHGTGTVVGDAVETSVVGKLFRGAGVMIGSVKPNVGHSEGASGLTSVIKAVLALEHRTIPPNVHFNTPNPHLGLVEANLQVPLEAIPWPEDRRERASVNCFGIGGSNAHVILDSAASFLSTMDPAPLTFKDSKLLFISAQSAESLNRRVGDLTQYVSHHPSILHDLSYTLAVRREHLPHRAFAVAYPDVPVDPSDFHKFTCHSSTSNVALVFTGQGAQWAGMGRALMHTQGCFAAVVDQMDEALQSLDDRPEWRLKEELAKDPISSRVQEVELSQALCTALQVGIVSVLAEWGIEFCSVVGHSSGEMAAAYAAGAITPQAAIIIAYYRGKLAKTQEGLGAMASVGLSRPEVEPFLADHVIVACENSPQNVTLSGDSAQIDQVVAHIKSSNPETFCRKLAIKVAYHSEFMGRVAQAYQDAIGRHIEHGTSMLPMFSSVTGEIITKPGQLDAAYWRRNLESPVLFSGAVQNLIQHTEHRQILIEIGPHSALSAPIRQIFQNMTATKYPPVYIPTLVRNDDDARSLLLSTAGHLVTMGLPVDLSAIIGPGRTLTNLPRYPWQHDTRYLREGRPCQDWRLRSHRQHELLGSRIGESTALEPAWRNMLHLDNVPWLSEHVLQGQVTFPGAGYIAMAGEGIYQLHPDIEGYSLRNVHFKVPLLLRDDNAVEVITRFNSIELADGVSSDWYNFSIAAYDGGSWNIHCQGQITPGHPQPLEECKVTHPFPRPLESKRWYQSLQRQGLEYGPRFQGLQDITASPTSRIALGTVTDPLELHESRYTIHPCAIDQCLQLMGVAASSGIPSRLRRMYIPAMIERLFIAKGAPKMTVEVETWDGLRQGQCGNGLGMVDGRVVFSMQGGLLCAIDAPGANDAPYLASRMDWKPDIDLLPSTGLLPEPQPNPDYEDAVKCGGFLCLLCIIATAERIRHVHSEQPHLVKWKEWILSQAAMVTTGKHPNFVYLADWYDNVGSEAPPIRRLKDTLGAYEKKAKESQEIINPALPLWAQVNPVEAVESIEQMLKDSSATIGGHIFPCMLQVFSHCVEFMTGEQSALECLMEDNSWETFYESPAAETDWSHFLNLLCHSNPALRVLEIGAGSGSATKRALPHLKSHTGVRMYSRYVFTDISSGFLAKAREKFGQEHMEYSTLDIARDPVEQGFEPHSFDLIIASNVLHATPSLNTTLQHVHALLSANGRLLLQETYSDMLYTDYIMGVLPGWWLGESDRRAEKPYVSPERWDQELRAAGFTGTDTTVYDARPPCQFSASMISRPVVDRVLPEKVTLVTHCPNEKWAADVEGEFRSKGHTVHTARLDQVPQDERNNVIILDNVKESFFHDLTPERYLMLRQFLCESRECRILWITQATQSISQDPSAGMIHGLARALRHELHQDISVLEVDRLGTGSAKAVYDIHAKIQRDRNTPHLDNEYEFAYNDGVVHTCRAHWTPLQAQRSPTVSSETPRKLAISQLGRLDTLQWIPKAISSQLDCGQVEVDITYAGLNFKDIMVSMGLVGKSDELGIEATAVVRQLGPGVMDLKVGDNVCIIGSGLMATRTVVSARNCIKYPQHISSQDMAGMWTVYITAIYALVHVGSVHQGQSVLVHSAAGGVGLASINICQLLGAEIYATVGSEEKARHLVDNVGIPRERIFCSRDDSFLPNIMKVTNGRGVDVVLNSLAGKLLHASWECVAPFGKMIELGKRDFLTHGMLSMSPFLANRTFVGVDLFQICWENLDLRDSIKETLFRYLEEDKIRPIRPVRVFEAGEAESAFRHMQGGTHMGKIVIQMPSERNPLPCLGIPDTPSFSNDVSYLLVGGMGGIGRSVSTWMVENGARELVYLSRSAGQSDSDQAFIRELKAQNCNVICVKGSVTNMTDIRRALSQCTKRLAGVLQMALTLKDGTFEEMTYEEWMMVLAPKVKGTWNLHHAVEEMSLDFFVMFGSVVGTVGSVAQANYAAATSFLDAFVQYRRQRGLPASVLNLGAVEDVGIVSQRQEYLQNIRVSCIPLLCEKDVLEGLSVAIQDSPSGSESGNLVVGLGHTKPISESSMLPMWGHDVRFSLFSNLQSTVAVQAQVGDDELKSLLAEVEQCPSLLGKTETIDQLRRTLGKTVAENMMPGRELDEEQEANLVIDSLVAIQMKNWARRVAKVELSLSAISNANTVGGLSTLIVDHIRARHQQDEMITE</sequence>
<dbReference type="Proteomes" id="UP000234254">
    <property type="component" value="Unassembled WGS sequence"/>
</dbReference>
<dbReference type="GO" id="GO:0032259">
    <property type="term" value="P:methylation"/>
    <property type="evidence" value="ECO:0007669"/>
    <property type="project" value="UniProtKB-KW"/>
</dbReference>
<comment type="caution">
    <text evidence="10">The sequence shown here is derived from an EMBL/GenBank/DDBJ whole genome shotgun (WGS) entry which is preliminary data.</text>
</comment>
<dbReference type="GO" id="GO:1901336">
    <property type="term" value="P:lactone biosynthetic process"/>
    <property type="evidence" value="ECO:0007669"/>
    <property type="project" value="UniProtKB-ARBA"/>
</dbReference>
<dbReference type="VEuPathDB" id="FungiDB:P168DRAFT_309857"/>
<dbReference type="InterPro" id="IPR009081">
    <property type="entry name" value="PP-bd_ACP"/>
</dbReference>
<feature type="domain" description="Carrier" evidence="7">
    <location>
        <begin position="2403"/>
        <end position="2478"/>
    </location>
</feature>
<dbReference type="Gene3D" id="3.40.366.10">
    <property type="entry name" value="Malonyl-Coenzyme A Acyl Carrier Protein, domain 2"/>
    <property type="match status" value="1"/>
</dbReference>
<protein>
    <submittedName>
        <fullName evidence="10">Uncharacterized protein</fullName>
    </submittedName>
</protein>
<dbReference type="SMART" id="SM00827">
    <property type="entry name" value="PKS_AT"/>
    <property type="match status" value="1"/>
</dbReference>
<dbReference type="SUPFAM" id="SSF52151">
    <property type="entry name" value="FabD/lysophospholipase-like"/>
    <property type="match status" value="1"/>
</dbReference>
<dbReference type="InterPro" id="IPR014031">
    <property type="entry name" value="Ketoacyl_synth_C"/>
</dbReference>
<dbReference type="InterPro" id="IPR032821">
    <property type="entry name" value="PKS_assoc"/>
</dbReference>
<dbReference type="GO" id="GO:0004315">
    <property type="term" value="F:3-oxoacyl-[acyl-carrier-protein] synthase activity"/>
    <property type="evidence" value="ECO:0007669"/>
    <property type="project" value="InterPro"/>
</dbReference>
<dbReference type="Pfam" id="PF16197">
    <property type="entry name" value="KAsynt_C_assoc"/>
    <property type="match status" value="1"/>
</dbReference>
<dbReference type="InterPro" id="IPR016039">
    <property type="entry name" value="Thiolase-like"/>
</dbReference>
<dbReference type="Gene3D" id="3.10.129.110">
    <property type="entry name" value="Polyketide synthase dehydratase"/>
    <property type="match status" value="1"/>
</dbReference>
<dbReference type="Pfam" id="PF13602">
    <property type="entry name" value="ADH_zinc_N_2"/>
    <property type="match status" value="1"/>
</dbReference>
<dbReference type="InterPro" id="IPR036291">
    <property type="entry name" value="NAD(P)-bd_dom_sf"/>
</dbReference>
<evidence type="ECO:0000256" key="3">
    <source>
        <dbReference type="ARBA" id="ARBA00022603"/>
    </source>
</evidence>
<dbReference type="InterPro" id="IPR001227">
    <property type="entry name" value="Ac_transferase_dom_sf"/>
</dbReference>
<dbReference type="SUPFAM" id="SSF55048">
    <property type="entry name" value="Probable ACP-binding domain of malonyl-CoA ACP transacylase"/>
    <property type="match status" value="1"/>
</dbReference>
<dbReference type="Gene3D" id="3.30.70.3290">
    <property type="match status" value="1"/>
</dbReference>
<dbReference type="InterPro" id="IPR014030">
    <property type="entry name" value="Ketoacyl_synth_N"/>
</dbReference>
<keyword evidence="3" id="KW-0489">Methyltransferase</keyword>
<dbReference type="Pfam" id="PF14765">
    <property type="entry name" value="PS-DH"/>
    <property type="match status" value="1"/>
</dbReference>
<evidence type="ECO:0000256" key="2">
    <source>
        <dbReference type="ARBA" id="ARBA00022553"/>
    </source>
</evidence>
<evidence type="ECO:0000259" key="7">
    <source>
        <dbReference type="PROSITE" id="PS50075"/>
    </source>
</evidence>
<dbReference type="Pfam" id="PF08240">
    <property type="entry name" value="ADH_N"/>
    <property type="match status" value="1"/>
</dbReference>
<dbReference type="Pfam" id="PF02801">
    <property type="entry name" value="Ketoacyl-synt_C"/>
    <property type="match status" value="1"/>
</dbReference>
<dbReference type="SMART" id="SM00829">
    <property type="entry name" value="PKS_ER"/>
    <property type="match status" value="1"/>
</dbReference>
<feature type="domain" description="Ketosynthase family 3 (KS3)" evidence="8">
    <location>
        <begin position="20"/>
        <end position="433"/>
    </location>
</feature>
<evidence type="ECO:0000256" key="5">
    <source>
        <dbReference type="ARBA" id="ARBA00023268"/>
    </source>
</evidence>
<dbReference type="InterPro" id="IPR029063">
    <property type="entry name" value="SAM-dependent_MTases_sf"/>
</dbReference>
<dbReference type="SMART" id="SM00826">
    <property type="entry name" value="PKS_DH"/>
    <property type="match status" value="1"/>
</dbReference>
<dbReference type="GeneID" id="36546861"/>
<dbReference type="CDD" id="cd05195">
    <property type="entry name" value="enoyl_red"/>
    <property type="match status" value="1"/>
</dbReference>
<dbReference type="InterPro" id="IPR049551">
    <property type="entry name" value="PKS_DH_C"/>
</dbReference>
<dbReference type="GO" id="GO:0016491">
    <property type="term" value="F:oxidoreductase activity"/>
    <property type="evidence" value="ECO:0007669"/>
    <property type="project" value="InterPro"/>
</dbReference>
<dbReference type="InterPro" id="IPR050091">
    <property type="entry name" value="PKS_NRPS_Biosynth_Enz"/>
</dbReference>
<dbReference type="InterPro" id="IPR016035">
    <property type="entry name" value="Acyl_Trfase/lysoPLipase"/>
</dbReference>
<dbReference type="GO" id="GO:0004312">
    <property type="term" value="F:fatty acid synthase activity"/>
    <property type="evidence" value="ECO:0007669"/>
    <property type="project" value="TreeGrafter"/>
</dbReference>
<dbReference type="GO" id="GO:0006633">
    <property type="term" value="P:fatty acid biosynthetic process"/>
    <property type="evidence" value="ECO:0007669"/>
    <property type="project" value="InterPro"/>
</dbReference>
<dbReference type="CDD" id="cd00833">
    <property type="entry name" value="PKS"/>
    <property type="match status" value="1"/>
</dbReference>
<gene>
    <name evidence="10" type="ORF">P168DRAFT_309857</name>
</gene>
<name>A0A2I1D6S2_ASPC2</name>
<dbReference type="CDD" id="cd02440">
    <property type="entry name" value="AdoMet_MTases"/>
    <property type="match status" value="1"/>
</dbReference>
<dbReference type="SMART" id="SM00825">
    <property type="entry name" value="PKS_KS"/>
    <property type="match status" value="1"/>
</dbReference>
<dbReference type="PROSITE" id="PS50075">
    <property type="entry name" value="CARRIER"/>
    <property type="match status" value="1"/>
</dbReference>
<dbReference type="InterPro" id="IPR020841">
    <property type="entry name" value="PKS_Beta-ketoAc_synthase_dom"/>
</dbReference>
<dbReference type="InterPro" id="IPR049552">
    <property type="entry name" value="PKS_DH_N"/>
</dbReference>
<organism evidence="10 11">
    <name type="scientific">Aspergillus campestris (strain IBT 28561)</name>
    <dbReference type="NCBI Taxonomy" id="1392248"/>
    <lineage>
        <taxon>Eukaryota</taxon>
        <taxon>Fungi</taxon>
        <taxon>Dikarya</taxon>
        <taxon>Ascomycota</taxon>
        <taxon>Pezizomycotina</taxon>
        <taxon>Eurotiomycetes</taxon>
        <taxon>Eurotiomycetidae</taxon>
        <taxon>Eurotiales</taxon>
        <taxon>Aspergillaceae</taxon>
        <taxon>Aspergillus</taxon>
        <taxon>Aspergillus subgen. Circumdati</taxon>
    </lineage>
</organism>
<keyword evidence="1" id="KW-0596">Phosphopantetheine</keyword>
<dbReference type="EMBL" id="MSFM01000004">
    <property type="protein sequence ID" value="PKY05568.1"/>
    <property type="molecule type" value="Genomic_DNA"/>
</dbReference>
<feature type="active site" description="Proton donor; for dehydratase activity" evidence="6">
    <location>
        <position position="1102"/>
    </location>
</feature>
<dbReference type="PROSITE" id="PS52004">
    <property type="entry name" value="KS3_2"/>
    <property type="match status" value="1"/>
</dbReference>
<feature type="domain" description="PKS/mFAS DH" evidence="9">
    <location>
        <begin position="901"/>
        <end position="1195"/>
    </location>
</feature>
<dbReference type="InterPro" id="IPR013968">
    <property type="entry name" value="PKS_KR"/>
</dbReference>
<dbReference type="SUPFAM" id="SSF47336">
    <property type="entry name" value="ACP-like"/>
    <property type="match status" value="1"/>
</dbReference>
<dbReference type="InterPro" id="IPR036736">
    <property type="entry name" value="ACP-like_sf"/>
</dbReference>
<dbReference type="InterPro" id="IPR013217">
    <property type="entry name" value="Methyltransf_12"/>
</dbReference>